<accession>A0A7R9AM74</accession>
<gene>
    <name evidence="2" type="ORF">TSIB3V08_LOCUS881</name>
</gene>
<name>A0A7R9AM74_TIMSH</name>
<protein>
    <submittedName>
        <fullName evidence="2">Uncharacterized protein</fullName>
    </submittedName>
</protein>
<evidence type="ECO:0000256" key="1">
    <source>
        <dbReference type="SAM" id="MobiDB-lite"/>
    </source>
</evidence>
<feature type="region of interest" description="Disordered" evidence="1">
    <location>
        <begin position="294"/>
        <end position="342"/>
    </location>
</feature>
<sequence>MRGLVRLHSEEVYPHFNGEREKVENHFRKITLSTPNRDSNLDFPTIASLVYLYNSSPDHAATEAGVVKELNPPSPHFHLHTVKEGCMEGKGKITLSTPDQGSNLDLPIIGRLVYSECSTLDHVDTEKPASLVLTQHRRQLDAGPRVMSELHYSEQSNAETRPQRLRTPLMGTRPKSANDRGPQGCAVMFLCPSRPQSSPTASLVLIDSFTKLPDQIMCPYAEPDDLQNHTGGSVRYVSRAGWGPWPVSLRVLVLKGWMGPMAREFASPSSQGLGGAHGPIGKVESEEVNPHLRGGRVENHLGKTTPSSPDRDSNLDLPVLSGRAQRDKRVSQLRHRVGSRGSFQKPSFSLPLQRLCPYHSAQRLVHPPPPHQPHRNNHSLSLSLSTLSGSICIQAKQESDEGKFHNKNKYALSAFGLKAFYANELRLKKIEIRDCVLAFACKGSENNLVKTTFSTTDKDSNNYFPVIGGLVYCESDVLDHSTAEVDLGQNDLRAIWRGNVPACFVKGKRKTNLEKTLSTYDRESNLEVLVIGSLVYRETTVTRSGDRMAYDVTLTVDDGDIDVQFRSGVLKYCNKIRVWQRDRPVLVVVPCICAPCYLCLPPCLAGGRRPSRLTGGSEGPKGSGGFQTLSSHHPYKYKLSGSLKAVLGSRLKSPGVRVARAAVVCTAWEWTGVSSERTCVSSERTCVSRFYHTPSRDSNPEFPVTGKLDLMILTLSLIPDGASSDQSTTPSFINEHDHHKLNKIIFCSQLKSPPGI</sequence>
<dbReference type="AlphaFoldDB" id="A0A7R9AM74"/>
<evidence type="ECO:0000313" key="2">
    <source>
        <dbReference type="EMBL" id="CAD7256601.1"/>
    </source>
</evidence>
<dbReference type="EMBL" id="OC000233">
    <property type="protein sequence ID" value="CAD7256601.1"/>
    <property type="molecule type" value="Genomic_DNA"/>
</dbReference>
<proteinExistence type="predicted"/>
<reference evidence="2" key="1">
    <citation type="submission" date="2020-11" db="EMBL/GenBank/DDBJ databases">
        <authorList>
            <person name="Tran Van P."/>
        </authorList>
    </citation>
    <scope>NUCLEOTIDE SEQUENCE</scope>
</reference>
<organism evidence="2">
    <name type="scientific">Timema shepardi</name>
    <name type="common">Walking stick</name>
    <dbReference type="NCBI Taxonomy" id="629360"/>
    <lineage>
        <taxon>Eukaryota</taxon>
        <taxon>Metazoa</taxon>
        <taxon>Ecdysozoa</taxon>
        <taxon>Arthropoda</taxon>
        <taxon>Hexapoda</taxon>
        <taxon>Insecta</taxon>
        <taxon>Pterygota</taxon>
        <taxon>Neoptera</taxon>
        <taxon>Polyneoptera</taxon>
        <taxon>Phasmatodea</taxon>
        <taxon>Timematodea</taxon>
        <taxon>Timematoidea</taxon>
        <taxon>Timematidae</taxon>
        <taxon>Timema</taxon>
    </lineage>
</organism>